<protein>
    <recommendedName>
        <fullName evidence="3">F-box domain-containing protein</fullName>
    </recommendedName>
</protein>
<dbReference type="SUPFAM" id="SSF81383">
    <property type="entry name" value="F-box domain"/>
    <property type="match status" value="1"/>
</dbReference>
<evidence type="ECO:0000313" key="2">
    <source>
        <dbReference type="Proteomes" id="UP001362999"/>
    </source>
</evidence>
<gene>
    <name evidence="1" type="ORF">R3P38DRAFT_2603562</name>
</gene>
<evidence type="ECO:0008006" key="3">
    <source>
        <dbReference type="Google" id="ProtNLM"/>
    </source>
</evidence>
<comment type="caution">
    <text evidence="1">The sequence shown here is derived from an EMBL/GenBank/DDBJ whole genome shotgun (WGS) entry which is preliminary data.</text>
</comment>
<sequence length="370" mass="41736">MSVNLLPPELVHEIIDFLAELHPRSLKAGSLVCHAWLSRIRPILFSTITLRKKNIVAYTEILRSLNDCSFLPLIRRINAHRLIGDPLDLYFDAISNDLRTSAHIHTLEMNLLMSVHGTALLADKAFRTGFVTAFPQLTTLELVCGFWPLHTDAVIDMICLFPELEVLQLTDIIGGLIVDIPDTAKPPQKLRSVILGAGAAELILTWFIEAGVPPLLDSLTLSAARPTDILPVSQMLQRYGRMLRHIDIVISISSVHWHVDTLSIFNLSWVPNLKTLTIRDLTPRPTSEEFIALINTLSAPALERLFCEIDISLHQREDWEIMDAFLSRERFPLLNQVTLPVAHPSECRRATRVFPLLHAAGLLRAEWRGY</sequence>
<proteinExistence type="predicted"/>
<accession>A0AAW0DMQ0</accession>
<dbReference type="InterPro" id="IPR036047">
    <property type="entry name" value="F-box-like_dom_sf"/>
</dbReference>
<organism evidence="1 2">
    <name type="scientific">Favolaschia claudopus</name>
    <dbReference type="NCBI Taxonomy" id="2862362"/>
    <lineage>
        <taxon>Eukaryota</taxon>
        <taxon>Fungi</taxon>
        <taxon>Dikarya</taxon>
        <taxon>Basidiomycota</taxon>
        <taxon>Agaricomycotina</taxon>
        <taxon>Agaricomycetes</taxon>
        <taxon>Agaricomycetidae</taxon>
        <taxon>Agaricales</taxon>
        <taxon>Marasmiineae</taxon>
        <taxon>Mycenaceae</taxon>
        <taxon>Favolaschia</taxon>
    </lineage>
</organism>
<dbReference type="EMBL" id="JAWWNJ010000007">
    <property type="protein sequence ID" value="KAK7052245.1"/>
    <property type="molecule type" value="Genomic_DNA"/>
</dbReference>
<dbReference type="Proteomes" id="UP001362999">
    <property type="component" value="Unassembled WGS sequence"/>
</dbReference>
<keyword evidence="2" id="KW-1185">Reference proteome</keyword>
<evidence type="ECO:0000313" key="1">
    <source>
        <dbReference type="EMBL" id="KAK7052245.1"/>
    </source>
</evidence>
<dbReference type="SUPFAM" id="SSF52047">
    <property type="entry name" value="RNI-like"/>
    <property type="match status" value="1"/>
</dbReference>
<reference evidence="1 2" key="1">
    <citation type="journal article" date="2024" name="J Genomics">
        <title>Draft genome sequencing and assembly of Favolaschia claudopus CIRM-BRFM 2984 isolated from oak limbs.</title>
        <authorList>
            <person name="Navarro D."/>
            <person name="Drula E."/>
            <person name="Chaduli D."/>
            <person name="Cazenave R."/>
            <person name="Ahrendt S."/>
            <person name="Wang J."/>
            <person name="Lipzen A."/>
            <person name="Daum C."/>
            <person name="Barry K."/>
            <person name="Grigoriev I.V."/>
            <person name="Favel A."/>
            <person name="Rosso M.N."/>
            <person name="Martin F."/>
        </authorList>
    </citation>
    <scope>NUCLEOTIDE SEQUENCE [LARGE SCALE GENOMIC DNA]</scope>
    <source>
        <strain evidence="1 2">CIRM-BRFM 2984</strain>
    </source>
</reference>
<name>A0AAW0DMQ0_9AGAR</name>
<dbReference type="AlphaFoldDB" id="A0AAW0DMQ0"/>